<comment type="caution">
    <text evidence="2">The sequence shown here is derived from an EMBL/GenBank/DDBJ whole genome shotgun (WGS) entry which is preliminary data.</text>
</comment>
<sequence>MPASPGHNPGKKKVKSGCAREVAPGSGALPIAVAPRWSECMDAKEATEYQRRSLRFSSAWERLRQGSLSEGQFI</sequence>
<proteinExistence type="predicted"/>
<gene>
    <name evidence="2" type="ORF">J2T19_005007</name>
</gene>
<evidence type="ECO:0000313" key="3">
    <source>
        <dbReference type="Proteomes" id="UP001233836"/>
    </source>
</evidence>
<name>A0ABT9WJP0_9BACL</name>
<organism evidence="2 3">
    <name type="scientific">Paenibacillus tundrae</name>
    <dbReference type="NCBI Taxonomy" id="528187"/>
    <lineage>
        <taxon>Bacteria</taxon>
        <taxon>Bacillati</taxon>
        <taxon>Bacillota</taxon>
        <taxon>Bacilli</taxon>
        <taxon>Bacillales</taxon>
        <taxon>Paenibacillaceae</taxon>
        <taxon>Paenibacillus</taxon>
    </lineage>
</organism>
<evidence type="ECO:0000313" key="2">
    <source>
        <dbReference type="EMBL" id="MDQ0173514.1"/>
    </source>
</evidence>
<protein>
    <submittedName>
        <fullName evidence="2">Uncharacterized protein</fullName>
    </submittedName>
</protein>
<keyword evidence="3" id="KW-1185">Reference proteome</keyword>
<accession>A0ABT9WJP0</accession>
<feature type="region of interest" description="Disordered" evidence="1">
    <location>
        <begin position="1"/>
        <end position="22"/>
    </location>
</feature>
<dbReference type="Proteomes" id="UP001233836">
    <property type="component" value="Unassembled WGS sequence"/>
</dbReference>
<dbReference type="EMBL" id="JAUSTI010000021">
    <property type="protein sequence ID" value="MDQ0173514.1"/>
    <property type="molecule type" value="Genomic_DNA"/>
</dbReference>
<reference evidence="2 3" key="1">
    <citation type="submission" date="2023-07" db="EMBL/GenBank/DDBJ databases">
        <title>Sorghum-associated microbial communities from plants grown in Nebraska, USA.</title>
        <authorList>
            <person name="Schachtman D."/>
        </authorList>
    </citation>
    <scope>NUCLEOTIDE SEQUENCE [LARGE SCALE GENOMIC DNA]</scope>
    <source>
        <strain evidence="2 3">DS1314</strain>
    </source>
</reference>
<evidence type="ECO:0000256" key="1">
    <source>
        <dbReference type="SAM" id="MobiDB-lite"/>
    </source>
</evidence>
<dbReference type="RefSeq" id="WP_307220642.1">
    <property type="nucleotide sequence ID" value="NZ_JAUSTI010000021.1"/>
</dbReference>